<keyword evidence="6" id="KW-1185">Reference proteome</keyword>
<dbReference type="Proteomes" id="UP001244297">
    <property type="component" value="Unassembled WGS sequence"/>
</dbReference>
<dbReference type="Gene3D" id="1.10.530.10">
    <property type="match status" value="1"/>
</dbReference>
<feature type="domain" description="Transglycosylase SLT" evidence="4">
    <location>
        <begin position="343"/>
        <end position="386"/>
    </location>
</feature>
<protein>
    <submittedName>
        <fullName evidence="5">Transglycosylase SLT domain-containing protein</fullName>
    </submittedName>
</protein>
<evidence type="ECO:0000313" key="6">
    <source>
        <dbReference type="Proteomes" id="UP001244297"/>
    </source>
</evidence>
<proteinExistence type="inferred from homology"/>
<comment type="similarity">
    <text evidence="1">Belongs to the virb1 family.</text>
</comment>
<feature type="transmembrane region" description="Helical" evidence="3">
    <location>
        <begin position="175"/>
        <end position="196"/>
    </location>
</feature>
<keyword evidence="3" id="KW-1133">Transmembrane helix</keyword>
<evidence type="ECO:0000256" key="2">
    <source>
        <dbReference type="SAM" id="MobiDB-lite"/>
    </source>
</evidence>
<dbReference type="EMBL" id="JAUFPT010000073">
    <property type="protein sequence ID" value="MDN3573335.1"/>
    <property type="molecule type" value="Genomic_DNA"/>
</dbReference>
<dbReference type="InterPro" id="IPR023346">
    <property type="entry name" value="Lysozyme-like_dom_sf"/>
</dbReference>
<dbReference type="InterPro" id="IPR008258">
    <property type="entry name" value="Transglycosylase_SLT_dom_1"/>
</dbReference>
<sequence length="554" mass="60364">MKSSIKRGDFLTEEACLAEVMRLSGVKVCEACGRPGDFVPAGKHRAFACGGCGHKVYPCQGTPFSKPHPPLSHWFRAIDARARGRSISPRELARDLKTSRLLAEHISARISALEDEGPRGTPPVDWFDAIAAFTAERLHAERTTRLQPRGDEVAETAWRTLLSLTHPIDLVRRPLVGSTLIALLVCTTIGIGWLIVPEEQEEDPDLTRATAILSLASDQPIILISPDLADQFYDVTDAEPAPSSPLAPVIKLAPPGIELKRVPLADARPIARPSVKLAPSVGKSILQGDLTDARRRASDRPELAAYASLATALEGGQAHDPDELLVFGPMRIRRYLVEKIVRAARVTSMDPVLLMAIADKESSFATEVQAQTSSATGLFQFIEKTWLGVVRDFGSAYGLERDARLCAGDLPPADRTRILTLRRDAYLSAAFAAEMLKRDGDRIARRLGRPLTGGETYLVHFLGPDGAERLISRAVEAPNTAAADILPKPAEANKPIFYSSANDGTVRRLSVSAVREKFETMIGLRLSRYRNVHTLTRTENTTEPGSSEPPKPPP</sequence>
<comment type="caution">
    <text evidence="5">The sequence shown here is derived from an EMBL/GenBank/DDBJ whole genome shotgun (WGS) entry which is preliminary data.</text>
</comment>
<feature type="compositionally biased region" description="Polar residues" evidence="2">
    <location>
        <begin position="533"/>
        <end position="542"/>
    </location>
</feature>
<keyword evidence="3" id="KW-0472">Membrane</keyword>
<organism evidence="5 6">
    <name type="scientific">Methylobacterium longum</name>
    <dbReference type="NCBI Taxonomy" id="767694"/>
    <lineage>
        <taxon>Bacteria</taxon>
        <taxon>Pseudomonadati</taxon>
        <taxon>Pseudomonadota</taxon>
        <taxon>Alphaproteobacteria</taxon>
        <taxon>Hyphomicrobiales</taxon>
        <taxon>Methylobacteriaceae</taxon>
        <taxon>Methylobacterium</taxon>
    </lineage>
</organism>
<evidence type="ECO:0000256" key="3">
    <source>
        <dbReference type="SAM" id="Phobius"/>
    </source>
</evidence>
<name>A0ABT8AV89_9HYPH</name>
<keyword evidence="3" id="KW-0812">Transmembrane</keyword>
<evidence type="ECO:0000256" key="1">
    <source>
        <dbReference type="ARBA" id="ARBA00009387"/>
    </source>
</evidence>
<dbReference type="Pfam" id="PF01464">
    <property type="entry name" value="SLT"/>
    <property type="match status" value="1"/>
</dbReference>
<reference evidence="6" key="1">
    <citation type="journal article" date="2019" name="Int. J. Syst. Evol. Microbiol.">
        <title>The Global Catalogue of Microorganisms (GCM) 10K type strain sequencing project: providing services to taxonomists for standard genome sequencing and annotation.</title>
        <authorList>
            <consortium name="The Broad Institute Genomics Platform"/>
            <consortium name="The Broad Institute Genome Sequencing Center for Infectious Disease"/>
            <person name="Wu L."/>
            <person name="Ma J."/>
        </authorList>
    </citation>
    <scope>NUCLEOTIDE SEQUENCE [LARGE SCALE GENOMIC DNA]</scope>
    <source>
        <strain evidence="6">CECT 7806</strain>
    </source>
</reference>
<evidence type="ECO:0000259" key="4">
    <source>
        <dbReference type="Pfam" id="PF01464"/>
    </source>
</evidence>
<accession>A0ABT8AV89</accession>
<dbReference type="RefSeq" id="WP_238291718.1">
    <property type="nucleotide sequence ID" value="NZ_BPQS01000044.1"/>
</dbReference>
<gene>
    <name evidence="5" type="ORF">QWZ18_22265</name>
</gene>
<evidence type="ECO:0000313" key="5">
    <source>
        <dbReference type="EMBL" id="MDN3573335.1"/>
    </source>
</evidence>
<feature type="region of interest" description="Disordered" evidence="2">
    <location>
        <begin position="533"/>
        <end position="554"/>
    </location>
</feature>
<dbReference type="SUPFAM" id="SSF53955">
    <property type="entry name" value="Lysozyme-like"/>
    <property type="match status" value="1"/>
</dbReference>